<accession>A0A6J4QDB7</accession>
<protein>
    <submittedName>
        <fullName evidence="3">Xylose isomerase</fullName>
        <ecNumber evidence="3">5.3.1.5</ecNumber>
    </submittedName>
</protein>
<sequence length="366" mass="40574">MAVVKNSVGIWAFGPAVTRFVPPGYHNEVADEPMADKTRRVCEGLSDVLEGLEYHYPGEVNEENLAEIRGVLKQHGMDLPVVAAGLHPDPTYGRGAFVNPDEGIRRRGIDTLKRGVDLCGEIGANFIIWPGAEGYNYAFQRPYAETWRRFVEGVAELTDHANGRGVKVFLEHKNSEPAQKILMQNLGMTLFTIQKVNALGVDTSSLLVNMDWQHLIMNGENLAEYADLLAAEHKLGHQHGNDGWGTFDDDNVVGTNFFMQTLELAQTLQDVGYGEHGEIVGFDLYPYTEDQVAAVRRAILQWEFIWDLAKGIDREALSEARTNADALAGQKAVYAALGMDEGYEAEVIRRRGEAREARAERGRTGA</sequence>
<dbReference type="AlphaFoldDB" id="A0A6J4QDB7"/>
<dbReference type="InterPro" id="IPR036237">
    <property type="entry name" value="Xyl_isomerase-like_sf"/>
</dbReference>
<dbReference type="EC" id="5.3.1.5" evidence="3"/>
<evidence type="ECO:0000259" key="2">
    <source>
        <dbReference type="Pfam" id="PF01261"/>
    </source>
</evidence>
<proteinExistence type="predicted"/>
<dbReference type="PANTHER" id="PTHR43489">
    <property type="entry name" value="ISOMERASE"/>
    <property type="match status" value="1"/>
</dbReference>
<reference evidence="3" key="1">
    <citation type="submission" date="2020-02" db="EMBL/GenBank/DDBJ databases">
        <authorList>
            <person name="Meier V. D."/>
        </authorList>
    </citation>
    <scope>NUCLEOTIDE SEQUENCE</scope>
    <source>
        <strain evidence="3">AVDCRST_MAG55</strain>
    </source>
</reference>
<evidence type="ECO:0000256" key="1">
    <source>
        <dbReference type="ARBA" id="ARBA00023235"/>
    </source>
</evidence>
<dbReference type="SUPFAM" id="SSF51658">
    <property type="entry name" value="Xylose isomerase-like"/>
    <property type="match status" value="1"/>
</dbReference>
<feature type="domain" description="Xylose isomerase-like TIM barrel" evidence="2">
    <location>
        <begin position="58"/>
        <end position="273"/>
    </location>
</feature>
<dbReference type="Gene3D" id="3.20.20.150">
    <property type="entry name" value="Divalent-metal-dependent TIM barrel enzymes"/>
    <property type="match status" value="1"/>
</dbReference>
<organism evidence="3">
    <name type="scientific">uncultured Rubrobacteraceae bacterium</name>
    <dbReference type="NCBI Taxonomy" id="349277"/>
    <lineage>
        <taxon>Bacteria</taxon>
        <taxon>Bacillati</taxon>
        <taxon>Actinomycetota</taxon>
        <taxon>Rubrobacteria</taxon>
        <taxon>Rubrobacterales</taxon>
        <taxon>Rubrobacteraceae</taxon>
        <taxon>environmental samples</taxon>
    </lineage>
</organism>
<keyword evidence="1 3" id="KW-0413">Isomerase</keyword>
<dbReference type="GO" id="GO:0009045">
    <property type="term" value="F:xylose isomerase activity"/>
    <property type="evidence" value="ECO:0007669"/>
    <property type="project" value="UniProtKB-EC"/>
</dbReference>
<evidence type="ECO:0000313" key="3">
    <source>
        <dbReference type="EMBL" id="CAA9436966.1"/>
    </source>
</evidence>
<dbReference type="EMBL" id="CADCUZ010000157">
    <property type="protein sequence ID" value="CAA9436966.1"/>
    <property type="molecule type" value="Genomic_DNA"/>
</dbReference>
<dbReference type="InterPro" id="IPR050417">
    <property type="entry name" value="Sugar_Epim/Isomerase"/>
</dbReference>
<name>A0A6J4QDB7_9ACTN</name>
<dbReference type="InterPro" id="IPR013022">
    <property type="entry name" value="Xyl_isomerase-like_TIM-brl"/>
</dbReference>
<dbReference type="Pfam" id="PF01261">
    <property type="entry name" value="AP_endonuc_2"/>
    <property type="match status" value="1"/>
</dbReference>
<gene>
    <name evidence="3" type="ORF">AVDCRST_MAG55-3104</name>
</gene>